<dbReference type="Proteomes" id="UP000283745">
    <property type="component" value="Unassembled WGS sequence"/>
</dbReference>
<accession>A0A414J6M7</accession>
<proteinExistence type="predicted"/>
<evidence type="ECO:0000313" key="1">
    <source>
        <dbReference type="EMBL" id="RHE40111.1"/>
    </source>
</evidence>
<comment type="caution">
    <text evidence="1">The sequence shown here is derived from an EMBL/GenBank/DDBJ whole genome shotgun (WGS) entry which is preliminary data.</text>
</comment>
<dbReference type="RefSeq" id="WP_118039131.1">
    <property type="nucleotide sequence ID" value="NZ_CABJFK010000005.1"/>
</dbReference>
<dbReference type="AlphaFoldDB" id="A0A414J6M7"/>
<name>A0A414J6M7_9FIRM</name>
<gene>
    <name evidence="1" type="ORF">DW740_07300</name>
</gene>
<dbReference type="EMBL" id="QSKF01000005">
    <property type="protein sequence ID" value="RHE40111.1"/>
    <property type="molecule type" value="Genomic_DNA"/>
</dbReference>
<evidence type="ECO:0000313" key="2">
    <source>
        <dbReference type="Proteomes" id="UP000283745"/>
    </source>
</evidence>
<organism evidence="1 2">
    <name type="scientific">Blautia obeum</name>
    <dbReference type="NCBI Taxonomy" id="40520"/>
    <lineage>
        <taxon>Bacteria</taxon>
        <taxon>Bacillati</taxon>
        <taxon>Bacillota</taxon>
        <taxon>Clostridia</taxon>
        <taxon>Lachnospirales</taxon>
        <taxon>Lachnospiraceae</taxon>
        <taxon>Blautia</taxon>
    </lineage>
</organism>
<sequence length="280" mass="32178">MANIKHEDAILKMGFEYFRDTILKTLGINYEFVETGITELVELTIHSLYMDFTFLTTGDFYIHIEFQTTDSGKKDLRRFRAYESVLSHKAGKNVITYVIYSGGIEHTITEMDCGAYVYRVIPIYLADKKADTVLKRLEEKQKNGEIFTEEDFAQLALTPLMSSGKSRKDVILESLKLSKTEKSITAEKTMAMLYTLADKFLEGKDLEKVKEVVAMTRIGQMIFDDGVVRGREEGREEGMIGGTIKTCKKFKLSREEATKNIIEEFSLSNEEAEKYMELYW</sequence>
<reference evidence="1 2" key="1">
    <citation type="submission" date="2018-08" db="EMBL/GenBank/DDBJ databases">
        <title>A genome reference for cultivated species of the human gut microbiota.</title>
        <authorList>
            <person name="Zou Y."/>
            <person name="Xue W."/>
            <person name="Luo G."/>
        </authorList>
    </citation>
    <scope>NUCLEOTIDE SEQUENCE [LARGE SCALE GENOMIC DNA]</scope>
    <source>
        <strain evidence="1 2">AM28-23</strain>
    </source>
</reference>
<protein>
    <submittedName>
        <fullName evidence="1">Uncharacterized protein</fullName>
    </submittedName>
</protein>